<dbReference type="GO" id="GO:0005615">
    <property type="term" value="C:extracellular space"/>
    <property type="evidence" value="ECO:0007669"/>
    <property type="project" value="TreeGrafter"/>
</dbReference>
<evidence type="ECO:0000256" key="6">
    <source>
        <dbReference type="ARBA" id="ARBA00022801"/>
    </source>
</evidence>
<comment type="cofactor">
    <cofactor evidence="1">
        <name>Zn(2+)</name>
        <dbReference type="ChEBI" id="CHEBI:29105"/>
    </cofactor>
</comment>
<keyword evidence="5" id="KW-0479">Metal-binding</keyword>
<evidence type="ECO:0000256" key="9">
    <source>
        <dbReference type="PROSITE-ProRule" id="PRU01379"/>
    </source>
</evidence>
<dbReference type="GO" id="GO:0016485">
    <property type="term" value="P:protein processing"/>
    <property type="evidence" value="ECO:0007669"/>
    <property type="project" value="TreeGrafter"/>
</dbReference>
<dbReference type="PROSITE" id="PS00132">
    <property type="entry name" value="CARBOXYPEPT_ZN_1"/>
    <property type="match status" value="1"/>
</dbReference>
<dbReference type="InterPro" id="IPR050753">
    <property type="entry name" value="Peptidase_M14_domain"/>
</dbReference>
<evidence type="ECO:0000256" key="7">
    <source>
        <dbReference type="ARBA" id="ARBA00022833"/>
    </source>
</evidence>
<name>A0A564Z6G8_HYMDI</name>
<keyword evidence="6" id="KW-0378">Hydrolase</keyword>
<feature type="domain" description="Peptidase M14" evidence="11">
    <location>
        <begin position="25"/>
        <end position="337"/>
    </location>
</feature>
<dbReference type="GO" id="GO:0006518">
    <property type="term" value="P:peptide metabolic process"/>
    <property type="evidence" value="ECO:0007669"/>
    <property type="project" value="TreeGrafter"/>
</dbReference>
<dbReference type="InterPro" id="IPR000834">
    <property type="entry name" value="Peptidase_M14"/>
</dbReference>
<dbReference type="PROSITE" id="PS00133">
    <property type="entry name" value="CARBOXYPEPT_ZN_2"/>
    <property type="match status" value="1"/>
</dbReference>
<evidence type="ECO:0000313" key="13">
    <source>
        <dbReference type="Proteomes" id="UP000321570"/>
    </source>
</evidence>
<keyword evidence="10" id="KW-0732">Signal</keyword>
<dbReference type="Gene3D" id="3.40.630.10">
    <property type="entry name" value="Zn peptidases"/>
    <property type="match status" value="1"/>
</dbReference>
<dbReference type="SUPFAM" id="SSF53187">
    <property type="entry name" value="Zn-dependent exopeptidases"/>
    <property type="match status" value="1"/>
</dbReference>
<evidence type="ECO:0000256" key="1">
    <source>
        <dbReference type="ARBA" id="ARBA00001947"/>
    </source>
</evidence>
<keyword evidence="4" id="KW-0645">Protease</keyword>
<dbReference type="GO" id="GO:0008270">
    <property type="term" value="F:zinc ion binding"/>
    <property type="evidence" value="ECO:0007669"/>
    <property type="project" value="InterPro"/>
</dbReference>
<protein>
    <recommendedName>
        <fullName evidence="11">Peptidase M14 domain-containing protein</fullName>
    </recommendedName>
</protein>
<evidence type="ECO:0000313" key="12">
    <source>
        <dbReference type="EMBL" id="VUZ55040.1"/>
    </source>
</evidence>
<keyword evidence="7" id="KW-0862">Zinc</keyword>
<evidence type="ECO:0000256" key="4">
    <source>
        <dbReference type="ARBA" id="ARBA00022670"/>
    </source>
</evidence>
<comment type="similarity">
    <text evidence="2 9">Belongs to the peptidase M14 family.</text>
</comment>
<evidence type="ECO:0000256" key="5">
    <source>
        <dbReference type="ARBA" id="ARBA00022723"/>
    </source>
</evidence>
<dbReference type="AlphaFoldDB" id="A0A564Z6G8"/>
<dbReference type="GO" id="GO:0004181">
    <property type="term" value="F:metallocarboxypeptidase activity"/>
    <property type="evidence" value="ECO:0007669"/>
    <property type="project" value="InterPro"/>
</dbReference>
<evidence type="ECO:0000256" key="3">
    <source>
        <dbReference type="ARBA" id="ARBA00022645"/>
    </source>
</evidence>
<proteinExistence type="inferred from homology"/>
<evidence type="ECO:0000259" key="11">
    <source>
        <dbReference type="PROSITE" id="PS52035"/>
    </source>
</evidence>
<dbReference type="PANTHER" id="PTHR11532:SF93">
    <property type="entry name" value="CARBOXYPEPTIDASE E"/>
    <property type="match status" value="1"/>
</dbReference>
<gene>
    <name evidence="12" type="ORF">WMSIL1_LOCUS12682</name>
</gene>
<evidence type="ECO:0000256" key="2">
    <source>
        <dbReference type="ARBA" id="ARBA00005988"/>
    </source>
</evidence>
<dbReference type="EMBL" id="CABIJS010000666">
    <property type="protein sequence ID" value="VUZ55040.1"/>
    <property type="molecule type" value="Genomic_DNA"/>
</dbReference>
<keyword evidence="3" id="KW-0121">Carboxypeptidase</keyword>
<dbReference type="PANTHER" id="PTHR11532">
    <property type="entry name" value="PROTEASE M14 CARBOXYPEPTIDASE"/>
    <property type="match status" value="1"/>
</dbReference>
<sequence length="508" mass="58695">MIRVLLNVILFFSFLSNTYAYNWTKYHSNNELASILIEVHEKCKNISFFYHLETSETETTSGGNKLYVLAFGHPADRHKAEIPEVKLIANMHGNEPVGRELMLRLADYICNEYLNGDIFVNWIVKNTRLHIMPSMNPDGFELATPGNEIKGRANANNVDLNRNFPDSDRLFYQWSAEDNNERFEFLSDYYKSPGPEIETKMVEEWLQAVPFVLSANIHGGALVANYPFDDSIDGRRRKSPTPDDAIFVNLAEAYSNYHPRMKTSKVACPDDRAFPKGITNGADWYPVESGMQDYNYLESNCFEITLELSCYKYPPAEELPKYWKENKKSLLNFVLQAHSGIKGMVFGYHHGKVLPLSDTLIMAMNITDPKNPEIIDHPIKSSYIGDYFRLLTRGSYFIAAMHSKFMPAFAVTDIPVAPDLNSRDFHEAKRIKFLLADGHLRSHEQMDNLSLPYEKSENLHTTFSLNKEEESWLPVFLRLFRNTEVYMSLKYEMIPNFDDFNYLFEDII</sequence>
<feature type="chain" id="PRO_5021879772" description="Peptidase M14 domain-containing protein" evidence="10">
    <location>
        <begin position="21"/>
        <end position="508"/>
    </location>
</feature>
<dbReference type="Pfam" id="PF00246">
    <property type="entry name" value="Peptidase_M14"/>
    <property type="match status" value="1"/>
</dbReference>
<dbReference type="FunFam" id="3.40.630.10:FF:000020">
    <property type="entry name" value="Carboxypeptidase D"/>
    <property type="match status" value="1"/>
</dbReference>
<organism evidence="12 13">
    <name type="scientific">Hymenolepis diminuta</name>
    <name type="common">Rat tapeworm</name>
    <dbReference type="NCBI Taxonomy" id="6216"/>
    <lineage>
        <taxon>Eukaryota</taxon>
        <taxon>Metazoa</taxon>
        <taxon>Spiralia</taxon>
        <taxon>Lophotrochozoa</taxon>
        <taxon>Platyhelminthes</taxon>
        <taxon>Cestoda</taxon>
        <taxon>Eucestoda</taxon>
        <taxon>Cyclophyllidea</taxon>
        <taxon>Hymenolepididae</taxon>
        <taxon>Hymenolepis</taxon>
    </lineage>
</organism>
<evidence type="ECO:0000256" key="10">
    <source>
        <dbReference type="SAM" id="SignalP"/>
    </source>
</evidence>
<reference evidence="12 13" key="1">
    <citation type="submission" date="2019-07" db="EMBL/GenBank/DDBJ databases">
        <authorList>
            <person name="Jastrzebski P J."/>
            <person name="Paukszto L."/>
            <person name="Jastrzebski P J."/>
        </authorList>
    </citation>
    <scope>NUCLEOTIDE SEQUENCE [LARGE SCALE GENOMIC DNA]</scope>
    <source>
        <strain evidence="12 13">WMS-il1</strain>
    </source>
</reference>
<feature type="active site" description="Proton donor/acceptor" evidence="9">
    <location>
        <position position="307"/>
    </location>
</feature>
<keyword evidence="13" id="KW-1185">Reference proteome</keyword>
<feature type="signal peptide" evidence="10">
    <location>
        <begin position="1"/>
        <end position="20"/>
    </location>
</feature>
<dbReference type="PRINTS" id="PR00765">
    <property type="entry name" value="CRBOXYPTASEA"/>
</dbReference>
<evidence type="ECO:0000256" key="8">
    <source>
        <dbReference type="ARBA" id="ARBA00023180"/>
    </source>
</evidence>
<accession>A0A564Z6G8</accession>
<keyword evidence="8" id="KW-0325">Glycoprotein</keyword>
<dbReference type="InterPro" id="IPR057247">
    <property type="entry name" value="CARBOXYPEPT_ZN_2"/>
</dbReference>
<dbReference type="SMART" id="SM00631">
    <property type="entry name" value="Zn_pept"/>
    <property type="match status" value="1"/>
</dbReference>
<dbReference type="PROSITE" id="PS52035">
    <property type="entry name" value="PEPTIDASE_M14"/>
    <property type="match status" value="1"/>
</dbReference>
<dbReference type="Proteomes" id="UP000321570">
    <property type="component" value="Unassembled WGS sequence"/>
</dbReference>
<dbReference type="InterPro" id="IPR057246">
    <property type="entry name" value="CARBOXYPEPT_ZN_1"/>
</dbReference>